<reference evidence="16" key="1">
    <citation type="submission" date="2017-01" db="EMBL/GenBank/DDBJ databases">
        <title>Comparative genomics of anhydrobiosis in the tardigrade Hypsibius dujardini.</title>
        <authorList>
            <person name="Yoshida Y."/>
            <person name="Koutsovoulos G."/>
            <person name="Laetsch D."/>
            <person name="Stevens L."/>
            <person name="Kumar S."/>
            <person name="Horikawa D."/>
            <person name="Ishino K."/>
            <person name="Komine S."/>
            <person name="Tomita M."/>
            <person name="Blaxter M."/>
            <person name="Arakawa K."/>
        </authorList>
    </citation>
    <scope>NUCLEOTIDE SEQUENCE [LARGE SCALE GENOMIC DNA]</scope>
    <source>
        <strain evidence="16">Z151</strain>
    </source>
</reference>
<dbReference type="OrthoDB" id="283815at2759"/>
<evidence type="ECO:0000256" key="11">
    <source>
        <dbReference type="ARBA" id="ARBA00023212"/>
    </source>
</evidence>
<dbReference type="PANTHER" id="PTHR13034:SF2">
    <property type="entry name" value="DYNACTIN SUBUNIT 4"/>
    <property type="match status" value="1"/>
</dbReference>
<evidence type="ECO:0000256" key="3">
    <source>
        <dbReference type="ARBA" id="ARBA00004544"/>
    </source>
</evidence>
<comment type="caution">
    <text evidence="15">The sequence shown here is derived from an EMBL/GenBank/DDBJ whole genome shotgun (WGS) entry which is preliminary data.</text>
</comment>
<evidence type="ECO:0000256" key="8">
    <source>
        <dbReference type="ARBA" id="ARBA00022843"/>
    </source>
</evidence>
<comment type="subcellular location">
    <subcellularLocation>
        <location evidence="3">Cytoplasm</location>
        <location evidence="3">Cell cortex</location>
    </subcellularLocation>
    <subcellularLocation>
        <location evidence="1">Cytoplasm</location>
        <location evidence="1">Cytoskeleton</location>
        <location evidence="1">Microtubule organizing center</location>
        <location evidence="1">Centrosome</location>
    </subcellularLocation>
    <subcellularLocation>
        <location evidence="2">Cytoplasm</location>
        <location evidence="2">Cytoskeleton</location>
        <location evidence="2">Stress fiber</location>
    </subcellularLocation>
    <subcellularLocation>
        <location evidence="4">Cytoplasm</location>
        <location evidence="4">Myofibril</location>
    </subcellularLocation>
</comment>
<keyword evidence="16" id="KW-1185">Reference proteome</keyword>
<evidence type="ECO:0000313" key="15">
    <source>
        <dbReference type="EMBL" id="OQV12717.1"/>
    </source>
</evidence>
<evidence type="ECO:0000256" key="14">
    <source>
        <dbReference type="ARBA" id="ARBA00093507"/>
    </source>
</evidence>
<dbReference type="EMBL" id="MTYJ01000138">
    <property type="protein sequence ID" value="OQV12717.1"/>
    <property type="molecule type" value="Genomic_DNA"/>
</dbReference>
<evidence type="ECO:0000256" key="6">
    <source>
        <dbReference type="ARBA" id="ARBA00022499"/>
    </source>
</evidence>
<dbReference type="PANTHER" id="PTHR13034">
    <property type="entry name" value="DYNACTIN P62 SUBUNIT"/>
    <property type="match status" value="1"/>
</dbReference>
<keyword evidence="11" id="KW-0206">Cytoskeleton</keyword>
<keyword evidence="10" id="KW-0175">Coiled coil</keyword>
<evidence type="ECO:0000256" key="5">
    <source>
        <dbReference type="ARBA" id="ARBA00022490"/>
    </source>
</evidence>
<dbReference type="GO" id="GO:0005938">
    <property type="term" value="C:cell cortex"/>
    <property type="evidence" value="ECO:0007669"/>
    <property type="project" value="UniProtKB-SubCell"/>
</dbReference>
<accession>A0A1W0WC12</accession>
<gene>
    <name evidence="15" type="ORF">BV898_13037</name>
</gene>
<dbReference type="GO" id="GO:0005869">
    <property type="term" value="C:dynactin complex"/>
    <property type="evidence" value="ECO:0007669"/>
    <property type="project" value="InterPro"/>
</dbReference>
<comment type="subunit">
    <text evidence="14">Subunit of dynactin, a multiprotein complex part of a tripartite complex with dynein and a adapter, such as BICDL1, BICD2 or HOOK3. The dynactin complex is built around ACTR1A/ACTB filament and consists of an actin-related filament composed of a shoulder domain, a pointed end and a barbed end. Its length is defined by its flexible shoulder domain. The soulder is composed of 2 DCTN1 subunits, 4 DCTN2 and 2 DCTN3. The 4 DCNT2 (via N-terminus) bind the ACTR1A filament and act as molecular rulers to determine the length. The pointed end is important for binding dynein-dynactin cargo adapters. Consists of 4 subunits: ACTR10, DCNT4, DCTN5 and DCTN6. The barbed end is composed of a CAPZA1:CAPZB heterodimers, which binds ACTR1A/ACTB filament and dynactin and stabilizes dynactin. Interacts with ATP7B, but not ATP7A, in a copper-dependent manner. Interacts with ANK2; this interaction is required for localization at costameres. Interacts with N4BP2L1.</text>
</comment>
<dbReference type="GO" id="GO:0005813">
    <property type="term" value="C:centrosome"/>
    <property type="evidence" value="ECO:0007669"/>
    <property type="project" value="UniProtKB-SubCell"/>
</dbReference>
<keyword evidence="5" id="KW-0963">Cytoplasm</keyword>
<keyword evidence="6" id="KW-1017">Isopeptide bond</keyword>
<name>A0A1W0WC12_HYPEX</name>
<dbReference type="Proteomes" id="UP000192578">
    <property type="component" value="Unassembled WGS sequence"/>
</dbReference>
<evidence type="ECO:0000256" key="10">
    <source>
        <dbReference type="ARBA" id="ARBA00023054"/>
    </source>
</evidence>
<dbReference type="InterPro" id="IPR008603">
    <property type="entry name" value="DCTN4"/>
</dbReference>
<dbReference type="AlphaFoldDB" id="A0A1W0WC12"/>
<evidence type="ECO:0000256" key="7">
    <source>
        <dbReference type="ARBA" id="ARBA00022553"/>
    </source>
</evidence>
<evidence type="ECO:0000256" key="2">
    <source>
        <dbReference type="ARBA" id="ARBA00004529"/>
    </source>
</evidence>
<keyword evidence="8" id="KW-0832">Ubl conjugation</keyword>
<evidence type="ECO:0000256" key="13">
    <source>
        <dbReference type="ARBA" id="ARBA00034864"/>
    </source>
</evidence>
<evidence type="ECO:0000256" key="9">
    <source>
        <dbReference type="ARBA" id="ARBA00022990"/>
    </source>
</evidence>
<comment type="similarity">
    <text evidence="12">Belongs to the dynactin subunit 4 family.</text>
</comment>
<keyword evidence="7" id="KW-0597">Phosphoprotein</keyword>
<proteinExistence type="inferred from homology"/>
<evidence type="ECO:0000313" key="16">
    <source>
        <dbReference type="Proteomes" id="UP000192578"/>
    </source>
</evidence>
<dbReference type="GO" id="GO:0030016">
    <property type="term" value="C:myofibril"/>
    <property type="evidence" value="ECO:0007669"/>
    <property type="project" value="UniProtKB-SubCell"/>
</dbReference>
<dbReference type="Pfam" id="PF05502">
    <property type="entry name" value="Dynactin_p62"/>
    <property type="match status" value="1"/>
</dbReference>
<keyword evidence="9" id="KW-0007">Acetylation</keyword>
<organism evidence="15 16">
    <name type="scientific">Hypsibius exemplaris</name>
    <name type="common">Freshwater tardigrade</name>
    <dbReference type="NCBI Taxonomy" id="2072580"/>
    <lineage>
        <taxon>Eukaryota</taxon>
        <taxon>Metazoa</taxon>
        <taxon>Ecdysozoa</taxon>
        <taxon>Tardigrada</taxon>
        <taxon>Eutardigrada</taxon>
        <taxon>Parachela</taxon>
        <taxon>Hypsibioidea</taxon>
        <taxon>Hypsibiidae</taxon>
        <taxon>Hypsibius</taxon>
    </lineage>
</organism>
<evidence type="ECO:0000256" key="1">
    <source>
        <dbReference type="ARBA" id="ARBA00004300"/>
    </source>
</evidence>
<protein>
    <recommendedName>
        <fullName evidence="13">Dynactin subunit 4</fullName>
    </recommendedName>
</protein>
<evidence type="ECO:0000256" key="4">
    <source>
        <dbReference type="ARBA" id="ARBA00004657"/>
    </source>
</evidence>
<evidence type="ECO:0000256" key="12">
    <source>
        <dbReference type="ARBA" id="ARBA00034776"/>
    </source>
</evidence>
<dbReference type="GO" id="GO:0001725">
    <property type="term" value="C:stress fiber"/>
    <property type="evidence" value="ECO:0007669"/>
    <property type="project" value="UniProtKB-SubCell"/>
</dbReference>
<sequence length="501" mass="55599">MAIPVPKNVLPPFLRESEKVIYSDGDVHGSLYWLSFCQVCKKLRNRKGMLEEIEMHRCTACSETFTITENSDKEKGCPVCFECPCCGQTLVVRTALLPLPVVAKESVDEKAAQQEKRFHLVCQTCRWSSRAAGIPDATRLPSISSPWRFKPDTMTPQDPREEMTLLSDYYRAVSIPDKVVPLKSPQKSKRLTKSPAYPSVLGDKYKLVSVAQKRISSGVGGSAGLATQDLVVLEAKLPKPECLSEAAMEEVEEEELLRYLSEDQAEKRLDWKQRLQWPGEQPEKVDGLAPRRKPLASKLVWKCRSCLHIMCKMDYTAQTYAFKMNSSAPLLVPTIQPCKPAKFVVGQVCEFVVVIRNPLGHDVHMSFTAPLPDEESPAWIDGMAASNLTLPKGPVILLNRACAADEKSLGGTDSLTGEDSSAIAFRKLYTVGLRFSCVPLSAESDTWVSFYTRYDFLETQTTVFTTGKSDTAVSGDTAAKEPITTWISLRIDMNLGRAAAK</sequence>